<feature type="transmembrane region" description="Helical" evidence="1">
    <location>
        <begin position="187"/>
        <end position="205"/>
    </location>
</feature>
<proteinExistence type="predicted"/>
<keyword evidence="3" id="KW-1185">Reference proteome</keyword>
<sequence>MTNSIDFLINSFIVFSFHYISSGYLVLKSQGVKLILKSRVLFYVLGFVLAAVLSFVNLYNIYIAQVMLYFGTAIALMLVVHKADMKMLMLCIIMVSLSHVFNFFSSIIFGTLFWIFSISYSEILVNLIISAFELVLSILLMSIKRFRKGLNLIEKDNYLGLGLSLSGIVFIITGVDNSEKRLSDVSFVALMMGIVISGVGLYLWMRRSLTARYREHLQSQSEEHFKEQLEERDKEIEKQRQSNEFLAKIVHRDNHLMNSLNTAIDACQNADDNAEKSDLFHEIQTMIKERGELIDREQRDTKLLPSTGSLLIDSTINDLFIKAAAHGIDFDMAASAPVSEIIGKYISQTDLQTLLSDHIKDAVIAVEAKGEGSGKILLDLSMQNDNYCITIYDNGVAFEIDTLSKLGMERVTTHAESGGSGIGFMTTFETLKKAYASLIITEFDSTMPFTKSVAFRFDGESSFIIQSHRSEELKEKLTRDDVVIL</sequence>
<feature type="transmembrane region" description="Helical" evidence="1">
    <location>
        <begin position="87"/>
        <end position="117"/>
    </location>
</feature>
<evidence type="ECO:0000256" key="1">
    <source>
        <dbReference type="SAM" id="Phobius"/>
    </source>
</evidence>
<reference evidence="2" key="1">
    <citation type="submission" date="2021-01" db="EMBL/GenBank/DDBJ databases">
        <title>Genome public.</title>
        <authorList>
            <person name="Liu C."/>
            <person name="Sun Q."/>
        </authorList>
    </citation>
    <scope>NUCLEOTIDE SEQUENCE</scope>
    <source>
        <strain evidence="2">M6</strain>
    </source>
</reference>
<keyword evidence="2" id="KW-0418">Kinase</keyword>
<keyword evidence="1" id="KW-0812">Transmembrane</keyword>
<gene>
    <name evidence="2" type="ORF">JKK62_03040</name>
</gene>
<evidence type="ECO:0000313" key="3">
    <source>
        <dbReference type="Proteomes" id="UP000633365"/>
    </source>
</evidence>
<dbReference type="GO" id="GO:0016301">
    <property type="term" value="F:kinase activity"/>
    <property type="evidence" value="ECO:0007669"/>
    <property type="project" value="UniProtKB-KW"/>
</dbReference>
<evidence type="ECO:0000313" key="2">
    <source>
        <dbReference type="EMBL" id="MBK6087634.1"/>
    </source>
</evidence>
<comment type="caution">
    <text evidence="2">The sequence shown here is derived from an EMBL/GenBank/DDBJ whole genome shotgun (WGS) entry which is preliminary data.</text>
</comment>
<organism evidence="2 3">
    <name type="scientific">Ruminococcus difficilis</name>
    <dbReference type="NCBI Taxonomy" id="2763069"/>
    <lineage>
        <taxon>Bacteria</taxon>
        <taxon>Bacillati</taxon>
        <taxon>Bacillota</taxon>
        <taxon>Clostridia</taxon>
        <taxon>Eubacteriales</taxon>
        <taxon>Oscillospiraceae</taxon>
        <taxon>Ruminococcus</taxon>
    </lineage>
</organism>
<accession>A0A934WQZ4</accession>
<dbReference type="InterPro" id="IPR036890">
    <property type="entry name" value="HATPase_C_sf"/>
</dbReference>
<dbReference type="Proteomes" id="UP000633365">
    <property type="component" value="Unassembled WGS sequence"/>
</dbReference>
<dbReference type="RefSeq" id="WP_201426939.1">
    <property type="nucleotide sequence ID" value="NZ_JAEQMG010000040.1"/>
</dbReference>
<dbReference type="Gene3D" id="3.30.565.10">
    <property type="entry name" value="Histidine kinase-like ATPase, C-terminal domain"/>
    <property type="match status" value="1"/>
</dbReference>
<keyword evidence="2" id="KW-0808">Transferase</keyword>
<dbReference type="EMBL" id="JAEQMG010000040">
    <property type="protein sequence ID" value="MBK6087634.1"/>
    <property type="molecule type" value="Genomic_DNA"/>
</dbReference>
<feature type="transmembrane region" description="Helical" evidence="1">
    <location>
        <begin position="62"/>
        <end position="80"/>
    </location>
</feature>
<feature type="transmembrane region" description="Helical" evidence="1">
    <location>
        <begin position="39"/>
        <end position="56"/>
    </location>
</feature>
<name>A0A934WQZ4_9FIRM</name>
<feature type="transmembrane region" description="Helical" evidence="1">
    <location>
        <begin position="7"/>
        <end position="27"/>
    </location>
</feature>
<dbReference type="AlphaFoldDB" id="A0A934WQZ4"/>
<keyword evidence="1" id="KW-0472">Membrane</keyword>
<protein>
    <submittedName>
        <fullName evidence="2">HAMP domain-containing histidine kinase</fullName>
    </submittedName>
</protein>
<feature type="transmembrane region" description="Helical" evidence="1">
    <location>
        <begin position="123"/>
        <end position="146"/>
    </location>
</feature>
<keyword evidence="1" id="KW-1133">Transmembrane helix</keyword>
<feature type="transmembrane region" description="Helical" evidence="1">
    <location>
        <begin position="158"/>
        <end position="175"/>
    </location>
</feature>
<dbReference type="SUPFAM" id="SSF55874">
    <property type="entry name" value="ATPase domain of HSP90 chaperone/DNA topoisomerase II/histidine kinase"/>
    <property type="match status" value="1"/>
</dbReference>